<evidence type="ECO:0000313" key="2">
    <source>
        <dbReference type="EMBL" id="CAG9611612.1"/>
    </source>
</evidence>
<dbReference type="Pfam" id="PF07179">
    <property type="entry name" value="SseB"/>
    <property type="match status" value="1"/>
</dbReference>
<evidence type="ECO:0000259" key="1">
    <source>
        <dbReference type="Pfam" id="PF07179"/>
    </source>
</evidence>
<dbReference type="EMBL" id="CAKJTI010000003">
    <property type="protein sequence ID" value="CAG9611612.1"/>
    <property type="molecule type" value="Genomic_DNA"/>
</dbReference>
<sequence>MAHIPVKKLETLLALADDDKQKQKEFYETLLTTYVYVAGTVDIEEGDSQGTVHLRYFQGDGRWILPFFTQLEFLQAVLPEDVPVITIRGKELFENIDAEATAVLNIGTDLDKTFTPPEIADIASRRIFNYYQ</sequence>
<dbReference type="RefSeq" id="WP_230573885.1">
    <property type="nucleotide sequence ID" value="NZ_CAKJTI010000003.1"/>
</dbReference>
<reference evidence="2 3" key="1">
    <citation type="submission" date="2021-10" db="EMBL/GenBank/DDBJ databases">
        <authorList>
            <person name="Criscuolo A."/>
        </authorList>
    </citation>
    <scope>NUCLEOTIDE SEQUENCE [LARGE SCALE GENOMIC DNA]</scope>
    <source>
        <strain evidence="3">CIP 111899</strain>
    </source>
</reference>
<comment type="caution">
    <text evidence="2">The sequence shown here is derived from an EMBL/GenBank/DDBJ whole genome shotgun (WGS) entry which is preliminary data.</text>
</comment>
<protein>
    <recommendedName>
        <fullName evidence="1">SseB protein N-terminal domain-containing protein</fullName>
    </recommendedName>
</protein>
<gene>
    <name evidence="2" type="ORF">BACCIP111899_00784</name>
</gene>
<dbReference type="InterPro" id="IPR009839">
    <property type="entry name" value="SseB_N"/>
</dbReference>
<keyword evidence="3" id="KW-1185">Reference proteome</keyword>
<proteinExistence type="predicted"/>
<accession>A0ABM8Y796</accession>
<organism evidence="2 3">
    <name type="scientific">Bacillus rhizoplanae</name>
    <dbReference type="NCBI Taxonomy" id="2880966"/>
    <lineage>
        <taxon>Bacteria</taxon>
        <taxon>Bacillati</taxon>
        <taxon>Bacillota</taxon>
        <taxon>Bacilli</taxon>
        <taxon>Bacillales</taxon>
        <taxon>Bacillaceae</taxon>
        <taxon>Bacillus</taxon>
    </lineage>
</organism>
<dbReference type="Proteomes" id="UP000789423">
    <property type="component" value="Unassembled WGS sequence"/>
</dbReference>
<feature type="domain" description="SseB protein N-terminal" evidence="1">
    <location>
        <begin position="10"/>
        <end position="120"/>
    </location>
</feature>
<name>A0ABM8Y796_9BACI</name>
<evidence type="ECO:0000313" key="3">
    <source>
        <dbReference type="Proteomes" id="UP000789423"/>
    </source>
</evidence>